<protein>
    <submittedName>
        <fullName evidence="1">Uncharacterized protein</fullName>
    </submittedName>
</protein>
<proteinExistence type="predicted"/>
<dbReference type="Proteomes" id="UP000681720">
    <property type="component" value="Unassembled WGS sequence"/>
</dbReference>
<comment type="caution">
    <text evidence="1">The sequence shown here is derived from an EMBL/GenBank/DDBJ whole genome shotgun (WGS) entry which is preliminary data.</text>
</comment>
<feature type="non-terminal residue" evidence="1">
    <location>
        <position position="63"/>
    </location>
</feature>
<dbReference type="AlphaFoldDB" id="A0A8S2YHJ9"/>
<evidence type="ECO:0000313" key="2">
    <source>
        <dbReference type="Proteomes" id="UP000681720"/>
    </source>
</evidence>
<gene>
    <name evidence="1" type="ORF">GIL414_LOCUS37196</name>
</gene>
<reference evidence="1" key="1">
    <citation type="submission" date="2021-02" db="EMBL/GenBank/DDBJ databases">
        <authorList>
            <person name="Nowell W R."/>
        </authorList>
    </citation>
    <scope>NUCLEOTIDE SEQUENCE</scope>
</reference>
<accession>A0A8S2YHJ9</accession>
<organism evidence="1 2">
    <name type="scientific">Rotaria magnacalcarata</name>
    <dbReference type="NCBI Taxonomy" id="392030"/>
    <lineage>
        <taxon>Eukaryota</taxon>
        <taxon>Metazoa</taxon>
        <taxon>Spiralia</taxon>
        <taxon>Gnathifera</taxon>
        <taxon>Rotifera</taxon>
        <taxon>Eurotatoria</taxon>
        <taxon>Bdelloidea</taxon>
        <taxon>Philodinida</taxon>
        <taxon>Philodinidae</taxon>
        <taxon>Rotaria</taxon>
    </lineage>
</organism>
<evidence type="ECO:0000313" key="1">
    <source>
        <dbReference type="EMBL" id="CAF4559730.1"/>
    </source>
</evidence>
<dbReference type="EMBL" id="CAJOBJ010094813">
    <property type="protein sequence ID" value="CAF4559730.1"/>
    <property type="molecule type" value="Genomic_DNA"/>
</dbReference>
<name>A0A8S2YHJ9_9BILA</name>
<sequence>MSQYQKIFDTSSSTIALTSLQHQISTGDHPPINSIPYKCSLQQQQALKNIINQMERSNLIRPS</sequence>